<sequence>MNQATTNETQYRGINRTICIGLGGTGRDVLMRIRRLIVDRYGDLNNLPIVSFVHIDTDKASTQVTGIRTGSSYHGVDLSFKEAEKVSATMSSKDVTMFVDGLERRSEYNSYGPYDHIGIWFPPQLLRNIKAVEEGAKGIRPVGRLAFFHNYQKVKTAIETAERRTRGHESLLLKSGFKIEPGLSIFVVGSLCGGTGSGMFLDVAYSLRNLYGDQGARIFGYLVISPELYGNTPNMNANTYAALKELNHYSNPGTEFAACYDIENLSIIKEKRPPFDYAYLLSNQTGGEYEILTQGKLCNVIAHKIALELSGELGSVVKGNRDNFLQHIIQPDKHPRPNSQRYLTFGLSAIYFPRDTIIQIALTKVSSELVRFWLNGKGQSPDPVNLLEQFLIQNHWQSDLAKRDGLINKLSESVEESSKTFTNSLKTWQTKLLKLISECKNKDDRTNVRQQLATEFTKQFRTVQPGETESIRGYWLTKLIQSAPKIAKELNTNIDDYLIQLLTPIEAKFSIRNTRNWLEALQHELHKYQRDLQESITDCGGMKRIEDVERKWDNTDQIIEELENKFMLIGNLKNSQFQDESKKAIQEVCKLIRHNFDLTVLQETLKIVNHLQKHIQEREKQVAAFSSLIEDLQSAYEKEERELKQLNFDEMSGEAIFDSEDIELCYQTMLPENDLRSQLVLASSAITEATGKDPSLAFLLNRERVTYSQIKQEIDPKVVKIFAFRGSNIVNSVIKRFMKKYSSSAGATRLTQIMQEAQPLLRLNLNDPYFRDDPAKSSKLIGYKDTDESDVTEFKKLLTQDLGISSSVLKAIQADDEILIVNEYAGFPLRLISSLERMRNPYIREQNSGTSFLHNDARTSFSDIIPPDARIIEQLEDIFYPCLALELLNENQENQEVEFQHYDSFRDSYYTAAVSANWMQALEDLANNRNMANTLQKILDDVISDMQNNPTLWDNEYLPKLRQFPDKLKKIPEDSPNFPYIQKVYVSPDNMQPTIKEGVINRFWKKMEAMFKNRNQNSLPPRDKIENQKALVGEIVASSPLDNSDTQNQDKLRSELARLKELFDNNLIPQEYYEIQMQKILDKYLT</sequence>
<name>A0A480A2T0_9CYAN</name>
<dbReference type="InterPro" id="IPR025904">
    <property type="entry name" value="Tubulin-like"/>
</dbReference>
<evidence type="ECO:0008006" key="4">
    <source>
        <dbReference type="Google" id="ProtNLM"/>
    </source>
</evidence>
<keyword evidence="1" id="KW-0175">Coiled coil</keyword>
<protein>
    <recommendedName>
        <fullName evidence="4">Tubulin-like protein</fullName>
    </recommendedName>
</protein>
<proteinExistence type="predicted"/>
<dbReference type="EMBL" id="BJCE01000217">
    <property type="protein sequence ID" value="GCL39167.1"/>
    <property type="molecule type" value="Genomic_DNA"/>
</dbReference>
<dbReference type="RefSeq" id="WP_137668835.1">
    <property type="nucleotide sequence ID" value="NZ_BJCE01000217.1"/>
</dbReference>
<evidence type="ECO:0000313" key="2">
    <source>
        <dbReference type="EMBL" id="GCL39167.1"/>
    </source>
</evidence>
<reference evidence="3" key="1">
    <citation type="submission" date="2019-02" db="EMBL/GenBank/DDBJ databases">
        <title>Draft genome sequence of Sphaerospermopsis reniformis NIES-1949.</title>
        <authorList>
            <person name="Yamaguchi H."/>
            <person name="Suzuki S."/>
            <person name="Kawachi M."/>
        </authorList>
    </citation>
    <scope>NUCLEOTIDE SEQUENCE [LARGE SCALE GENOMIC DNA]</scope>
    <source>
        <strain evidence="3">NIES-1949</strain>
    </source>
</reference>
<dbReference type="Gene3D" id="3.40.50.1440">
    <property type="entry name" value="Tubulin/FtsZ, GTPase domain"/>
    <property type="match status" value="1"/>
</dbReference>
<feature type="coiled-coil region" evidence="1">
    <location>
        <begin position="622"/>
        <end position="649"/>
    </location>
</feature>
<evidence type="ECO:0000313" key="3">
    <source>
        <dbReference type="Proteomes" id="UP000300142"/>
    </source>
</evidence>
<evidence type="ECO:0000256" key="1">
    <source>
        <dbReference type="SAM" id="Coils"/>
    </source>
</evidence>
<comment type="caution">
    <text evidence="2">The sequence shown here is derived from an EMBL/GenBank/DDBJ whole genome shotgun (WGS) entry which is preliminary data.</text>
</comment>
<dbReference type="Pfam" id="PF13809">
    <property type="entry name" value="Tubulin_2"/>
    <property type="match status" value="1"/>
</dbReference>
<dbReference type="AlphaFoldDB" id="A0A480A2T0"/>
<keyword evidence="3" id="KW-1185">Reference proteome</keyword>
<dbReference type="SUPFAM" id="SSF52490">
    <property type="entry name" value="Tubulin nucleotide-binding domain-like"/>
    <property type="match status" value="1"/>
</dbReference>
<gene>
    <name evidence="2" type="ORF">SR1949_42900</name>
</gene>
<dbReference type="InterPro" id="IPR036525">
    <property type="entry name" value="Tubulin/FtsZ_GTPase_sf"/>
</dbReference>
<feature type="coiled-coil region" evidence="1">
    <location>
        <begin position="511"/>
        <end position="565"/>
    </location>
</feature>
<organism evidence="2 3">
    <name type="scientific">Sphaerospermopsis reniformis</name>
    <dbReference type="NCBI Taxonomy" id="531300"/>
    <lineage>
        <taxon>Bacteria</taxon>
        <taxon>Bacillati</taxon>
        <taxon>Cyanobacteriota</taxon>
        <taxon>Cyanophyceae</taxon>
        <taxon>Nostocales</taxon>
        <taxon>Aphanizomenonaceae</taxon>
        <taxon>Sphaerospermopsis</taxon>
    </lineage>
</organism>
<accession>A0A480A2T0</accession>
<dbReference type="Proteomes" id="UP000300142">
    <property type="component" value="Unassembled WGS sequence"/>
</dbReference>